<feature type="transmembrane region" description="Helical" evidence="1">
    <location>
        <begin position="175"/>
        <end position="198"/>
    </location>
</feature>
<keyword evidence="1" id="KW-0472">Membrane</keyword>
<gene>
    <name evidence="3" type="ORF">CINC_LOCUS799</name>
</gene>
<evidence type="ECO:0000313" key="3">
    <source>
        <dbReference type="EMBL" id="CAH0578960.1"/>
    </source>
</evidence>
<evidence type="ECO:0000256" key="1">
    <source>
        <dbReference type="SAM" id="Phobius"/>
    </source>
</evidence>
<keyword evidence="2" id="KW-0732">Signal</keyword>
<keyword evidence="4" id="KW-1185">Reference proteome</keyword>
<accession>A0A9P0BLB7</accession>
<dbReference type="InterPro" id="IPR009003">
    <property type="entry name" value="Peptidase_S1_PA"/>
</dbReference>
<dbReference type="Proteomes" id="UP001154114">
    <property type="component" value="Chromosome 10"/>
</dbReference>
<feature type="chain" id="PRO_5040179483" evidence="2">
    <location>
        <begin position="18"/>
        <end position="218"/>
    </location>
</feature>
<name>A0A9P0BLB7_CHRIL</name>
<feature type="signal peptide" evidence="2">
    <location>
        <begin position="1"/>
        <end position="17"/>
    </location>
</feature>
<dbReference type="SUPFAM" id="SSF50494">
    <property type="entry name" value="Trypsin-like serine proteases"/>
    <property type="match status" value="1"/>
</dbReference>
<organism evidence="3 4">
    <name type="scientific">Chrysodeixis includens</name>
    <name type="common">Soybean looper</name>
    <name type="synonym">Pseudoplusia includens</name>
    <dbReference type="NCBI Taxonomy" id="689277"/>
    <lineage>
        <taxon>Eukaryota</taxon>
        <taxon>Metazoa</taxon>
        <taxon>Ecdysozoa</taxon>
        <taxon>Arthropoda</taxon>
        <taxon>Hexapoda</taxon>
        <taxon>Insecta</taxon>
        <taxon>Pterygota</taxon>
        <taxon>Neoptera</taxon>
        <taxon>Endopterygota</taxon>
        <taxon>Lepidoptera</taxon>
        <taxon>Glossata</taxon>
        <taxon>Ditrysia</taxon>
        <taxon>Noctuoidea</taxon>
        <taxon>Noctuidae</taxon>
        <taxon>Plusiinae</taxon>
        <taxon>Chrysodeixis</taxon>
    </lineage>
</organism>
<evidence type="ECO:0000256" key="2">
    <source>
        <dbReference type="SAM" id="SignalP"/>
    </source>
</evidence>
<keyword evidence="1" id="KW-0812">Transmembrane</keyword>
<dbReference type="OrthoDB" id="7209579at2759"/>
<evidence type="ECO:0000313" key="4">
    <source>
        <dbReference type="Proteomes" id="UP001154114"/>
    </source>
</evidence>
<proteinExistence type="predicted"/>
<dbReference type="AlphaFoldDB" id="A0A9P0BLB7"/>
<keyword evidence="1" id="KW-1133">Transmembrane helix</keyword>
<dbReference type="EMBL" id="LR824013">
    <property type="protein sequence ID" value="CAH0578960.1"/>
    <property type="molecule type" value="Genomic_DNA"/>
</dbReference>
<protein>
    <submittedName>
        <fullName evidence="3">Uncharacterized protein</fullName>
    </submittedName>
</protein>
<sequence length="218" mass="24868">MWLKILCIVVIASGAVAQDKLLSTLYGVEGRNRASVCVRSSSGRAWSCDAALLNREWLLVRALCLGTAARDNMAAVREPQPGNCHDLTAGKSVYNSRMIREKVMHPWFNLAILIVDRPYNNINKLSNITQIRLQLQEHGVLKWMKGYFKTYALTRDTGYHLKLVARNLKTYHYPIWMFLTTIFLPSVSFILVFIYVIFYTGTPPVPYKNLSPKKVTQV</sequence>
<reference evidence="3" key="1">
    <citation type="submission" date="2021-12" db="EMBL/GenBank/DDBJ databases">
        <authorList>
            <person name="King R."/>
        </authorList>
    </citation>
    <scope>NUCLEOTIDE SEQUENCE</scope>
</reference>